<organism evidence="1">
    <name type="scientific">Halobacterium salinarum (strain ATCC 700922 / JCM 11081 / NRC-1)</name>
    <name type="common">Halobacterium halobium</name>
    <dbReference type="NCBI Taxonomy" id="64091"/>
    <lineage>
        <taxon>Archaea</taxon>
        <taxon>Methanobacteriati</taxon>
        <taxon>Methanobacteriota</taxon>
        <taxon>Stenosarchaea group</taxon>
        <taxon>Halobacteria</taxon>
        <taxon>Halobacteriales</taxon>
        <taxon>Halobacteriaceae</taxon>
        <taxon>Halobacterium</taxon>
        <taxon>Halobacterium salinarum NRC-34001</taxon>
    </lineage>
</organism>
<dbReference type="AlphaFoldDB" id="A0A510N596"/>
<dbReference type="EMBL" id="BK010829">
    <property type="protein sequence ID" value="DAC77422.1"/>
    <property type="molecule type" value="Genomic_DNA"/>
</dbReference>
<gene>
    <name evidence="1" type="ORF">VNG_0110a</name>
</gene>
<evidence type="ECO:0000313" key="1">
    <source>
        <dbReference type="EMBL" id="DAC77422.1"/>
    </source>
</evidence>
<reference evidence="1" key="2">
    <citation type="journal article" date="2015" name="Life">
        <title>A manual curation strategy to improve genome annotation: application to a set of haloarchael genomes.</title>
        <authorList>
            <person name="Pfeiffer F."/>
            <person name="Oesterhelt D."/>
        </authorList>
    </citation>
    <scope>NUCLEOTIDE SEQUENCE</scope>
    <source>
        <strain evidence="1">NRC-1</strain>
    </source>
</reference>
<reference evidence="1" key="1">
    <citation type="journal article" date="2008" name="Genomics">
        <title>Evolution in the laboratory: the genome of Halobacterium salinarum strain R1 compared to that of strain NRC-1.</title>
        <authorList>
            <person name="Pfeiffer F."/>
            <person name="Schuster S.C."/>
            <person name="Broicher A."/>
            <person name="Falb M."/>
            <person name="Palm P."/>
            <person name="Rodewald K."/>
            <person name="Ruepp A."/>
            <person name="Soppa J."/>
            <person name="Tittor J."/>
            <person name="Oesterhelt D."/>
        </authorList>
    </citation>
    <scope>NUCLEOTIDE SEQUENCE</scope>
    <source>
        <strain evidence="1">NRC-1</strain>
    </source>
</reference>
<name>A0A510N596_HALSA</name>
<proteinExistence type="predicted"/>
<protein>
    <submittedName>
        <fullName evidence="1">Uncharacterized protein</fullName>
    </submittedName>
</protein>
<sequence length="71" mass="8116">MLPIFLVARWEPINTDQRRPALKHSFQLLLVLLVLRRLSASLPLSRCSFDPGATEKQGRLLLPPDSQRPLK</sequence>
<accession>A0A510N596</accession>
<reference evidence="1" key="3">
    <citation type="journal article" date="2019" name="Microbiol. Resour. Announc.">
        <title>The genome of the Halobacterium salinarum type strain is closely related to that of the laboratory strains NRC-1 and R1.</title>
        <authorList>
            <person name="Pfeiffer F."/>
            <person name="Marchfelder A."/>
            <person name="Habermann B.H."/>
            <person name="Dyall-Smith M."/>
        </authorList>
    </citation>
    <scope>NUCLEOTIDE SEQUENCE</scope>
    <source>
        <strain evidence="1">NRC-1</strain>
    </source>
</reference>